<feature type="domain" description="G-patch" evidence="2">
    <location>
        <begin position="40"/>
        <end position="90"/>
    </location>
</feature>
<dbReference type="InterPro" id="IPR000467">
    <property type="entry name" value="G_patch_dom"/>
</dbReference>
<keyword evidence="4" id="KW-1185">Reference proteome</keyword>
<organism evidence="3 4">
    <name type="scientific">Taenia crassiceps</name>
    <dbReference type="NCBI Taxonomy" id="6207"/>
    <lineage>
        <taxon>Eukaryota</taxon>
        <taxon>Metazoa</taxon>
        <taxon>Spiralia</taxon>
        <taxon>Lophotrochozoa</taxon>
        <taxon>Platyhelminthes</taxon>
        <taxon>Cestoda</taxon>
        <taxon>Eucestoda</taxon>
        <taxon>Cyclophyllidea</taxon>
        <taxon>Taeniidae</taxon>
        <taxon>Taenia</taxon>
    </lineage>
</organism>
<protein>
    <recommendedName>
        <fullName evidence="2">G-patch domain-containing protein</fullName>
    </recommendedName>
</protein>
<feature type="region of interest" description="Disordered" evidence="1">
    <location>
        <begin position="120"/>
        <end position="163"/>
    </location>
</feature>
<dbReference type="EMBL" id="JAKROA010000010">
    <property type="protein sequence ID" value="KAL5104991.1"/>
    <property type="molecule type" value="Genomic_DNA"/>
</dbReference>
<evidence type="ECO:0000313" key="3">
    <source>
        <dbReference type="EMBL" id="KAL5104991.1"/>
    </source>
</evidence>
<evidence type="ECO:0000256" key="1">
    <source>
        <dbReference type="SAM" id="MobiDB-lite"/>
    </source>
</evidence>
<comment type="caution">
    <text evidence="3">The sequence shown here is derived from an EMBL/GenBank/DDBJ whole genome shotgun (WGS) entry which is preliminary data.</text>
</comment>
<proteinExistence type="predicted"/>
<evidence type="ECO:0000259" key="2">
    <source>
        <dbReference type="PROSITE" id="PS50174"/>
    </source>
</evidence>
<evidence type="ECO:0000313" key="4">
    <source>
        <dbReference type="Proteomes" id="UP001651158"/>
    </source>
</evidence>
<name>A0ABR4Q5R9_9CEST</name>
<accession>A0ABR4Q5R9</accession>
<dbReference type="Proteomes" id="UP001651158">
    <property type="component" value="Unassembled WGS sequence"/>
</dbReference>
<dbReference type="PROSITE" id="PS50174">
    <property type="entry name" value="G_PATCH"/>
    <property type="match status" value="1"/>
</dbReference>
<reference evidence="3 4" key="1">
    <citation type="journal article" date="2022" name="Front. Cell. Infect. Microbiol.">
        <title>The Genomes of Two Strains of Taenia crassiceps the Animal Model for the Study of Human Cysticercosis.</title>
        <authorList>
            <person name="Bobes R.J."/>
            <person name="Estrada K."/>
            <person name="Rios-Valencia D.G."/>
            <person name="Calderon-Gallegos A."/>
            <person name="de la Torre P."/>
            <person name="Carrero J.C."/>
            <person name="Sanchez-Flores A."/>
            <person name="Laclette J.P."/>
        </authorList>
    </citation>
    <scope>NUCLEOTIDE SEQUENCE [LARGE SCALE GENOMIC DNA]</scope>
    <source>
        <strain evidence="3">WFUcys</strain>
    </source>
</reference>
<gene>
    <name evidence="3" type="ORF">TcWFU_007605</name>
</gene>
<sequence>MNWFVAAFCTTMQRGRGSFDCLNVAGFYFSLLLGDMWSHHSDFAVNQLKKFGWSEGDGLGKNKDVVGVSEPPARRLQRLTSFPGVNGGKGFCDPSVWPRVKFVSAEEFRMDACSSYQKKESGNIDFQPQRGRDGSEDVAASQKRSKRERRECDNGGASDTRGNLGKCAAEVKEEREGNPVMEKSKCPTKVTGKRGKLCSQLSLHSLSDTYLLKLGNGRTAHPAARFGIRCGGKLARAAQYL</sequence>